<evidence type="ECO:0000313" key="4">
    <source>
        <dbReference type="EMBL" id="MFC3200251.1"/>
    </source>
</evidence>
<dbReference type="RefSeq" id="WP_123327050.1">
    <property type="nucleotide sequence ID" value="NZ_JBHRSX010000004.1"/>
</dbReference>
<keyword evidence="2 4" id="KW-0808">Transferase</keyword>
<protein>
    <submittedName>
        <fullName evidence="4">Glycosyltransferase</fullName>
        <ecNumber evidence="4">2.4.-.-</ecNumber>
    </submittedName>
</protein>
<accession>A0ABV7JQI7</accession>
<reference evidence="5" key="1">
    <citation type="journal article" date="2019" name="Int. J. Syst. Evol. Microbiol.">
        <title>The Global Catalogue of Microorganisms (GCM) 10K type strain sequencing project: providing services to taxonomists for standard genome sequencing and annotation.</title>
        <authorList>
            <consortium name="The Broad Institute Genomics Platform"/>
            <consortium name="The Broad Institute Genome Sequencing Center for Infectious Disease"/>
            <person name="Wu L."/>
            <person name="Ma J."/>
        </authorList>
    </citation>
    <scope>NUCLEOTIDE SEQUENCE [LARGE SCALE GENOMIC DNA]</scope>
    <source>
        <strain evidence="5">KCTC 52449</strain>
    </source>
</reference>
<dbReference type="EC" id="2.4.-.-" evidence="4"/>
<name>A0ABV7JQI7_9ALTE</name>
<dbReference type="PANTHER" id="PTHR12526:SF629">
    <property type="entry name" value="TEICHURONIC ACID BIOSYNTHESIS GLYCOSYLTRANSFERASE TUAH-RELATED"/>
    <property type="match status" value="1"/>
</dbReference>
<evidence type="ECO:0000259" key="3">
    <source>
        <dbReference type="Pfam" id="PF00534"/>
    </source>
</evidence>
<keyword evidence="5" id="KW-1185">Reference proteome</keyword>
<comment type="caution">
    <text evidence="4">The sequence shown here is derived from an EMBL/GenBank/DDBJ whole genome shotgun (WGS) entry which is preliminary data.</text>
</comment>
<feature type="domain" description="Glycosyl transferase family 1" evidence="3">
    <location>
        <begin position="171"/>
        <end position="334"/>
    </location>
</feature>
<gene>
    <name evidence="4" type="ORF">ACFOEW_00250</name>
</gene>
<dbReference type="EMBL" id="JBHRSX010000004">
    <property type="protein sequence ID" value="MFC3200251.1"/>
    <property type="molecule type" value="Genomic_DNA"/>
</dbReference>
<evidence type="ECO:0000256" key="1">
    <source>
        <dbReference type="ARBA" id="ARBA00022676"/>
    </source>
</evidence>
<proteinExistence type="predicted"/>
<evidence type="ECO:0000313" key="5">
    <source>
        <dbReference type="Proteomes" id="UP001595477"/>
    </source>
</evidence>
<dbReference type="GO" id="GO:0016757">
    <property type="term" value="F:glycosyltransferase activity"/>
    <property type="evidence" value="ECO:0007669"/>
    <property type="project" value="UniProtKB-KW"/>
</dbReference>
<evidence type="ECO:0000256" key="2">
    <source>
        <dbReference type="ARBA" id="ARBA00022679"/>
    </source>
</evidence>
<dbReference type="PANTHER" id="PTHR12526">
    <property type="entry name" value="GLYCOSYLTRANSFERASE"/>
    <property type="match status" value="1"/>
</dbReference>
<dbReference type="Pfam" id="PF00534">
    <property type="entry name" value="Glycos_transf_1"/>
    <property type="match status" value="1"/>
</dbReference>
<organism evidence="4 5">
    <name type="scientific">Alteromonas oceani</name>
    <dbReference type="NCBI Taxonomy" id="2071609"/>
    <lineage>
        <taxon>Bacteria</taxon>
        <taxon>Pseudomonadati</taxon>
        <taxon>Pseudomonadota</taxon>
        <taxon>Gammaproteobacteria</taxon>
        <taxon>Alteromonadales</taxon>
        <taxon>Alteromonadaceae</taxon>
        <taxon>Alteromonas/Salinimonas group</taxon>
        <taxon>Alteromonas</taxon>
    </lineage>
</organism>
<sequence>MDKPTLLIVQPYLTKYRLPVFKELNQNFEVAIIATQSSDYGSDIYDKDMAINTVSEFSLSNKLFWQASLLKNILLKKYDVLFITANPRYISTLLTLIFAKIRGVKVLLHGQGLYNKKSISFSNKLIYQFFNLFSDRYIAYTNFSKESLFSLPIYKKTVVAENSIVNEFPVEKDEDSKNGVLFLGRLREGSEIEMLIDACLAINSRKVRGVDPIVLYIIGGGRELIQLKEKYSKDPCINFCGEIYDSKSISDISKNCFLGCYPGDAGLSVLHYMSLSLPVVVHSDIHMHMGPEPSYVEPGLNGSHFDRKNKDSLIQSIIEMKVNKTTLRKMQKNAFYTYKSIVNPPLASRFEKIITDVLKK</sequence>
<dbReference type="InterPro" id="IPR001296">
    <property type="entry name" value="Glyco_trans_1"/>
</dbReference>
<dbReference type="SUPFAM" id="SSF53756">
    <property type="entry name" value="UDP-Glycosyltransferase/glycogen phosphorylase"/>
    <property type="match status" value="1"/>
</dbReference>
<keyword evidence="1 4" id="KW-0328">Glycosyltransferase</keyword>
<dbReference type="Proteomes" id="UP001595477">
    <property type="component" value="Unassembled WGS sequence"/>
</dbReference>
<dbReference type="Gene3D" id="3.40.50.2000">
    <property type="entry name" value="Glycogen Phosphorylase B"/>
    <property type="match status" value="2"/>
</dbReference>